<protein>
    <submittedName>
        <fullName evidence="2">Uncharacterized protein</fullName>
    </submittedName>
</protein>
<feature type="region of interest" description="Disordered" evidence="1">
    <location>
        <begin position="83"/>
        <end position="117"/>
    </location>
</feature>
<sequence>MGCGHLIPLLSSPSRPSLLKQFTPFFCNPIKRYGQASKDSHIHIMEERAPSTAEEFQRVAEEKLKEAKQGVASQTFEKTYDGVEEATVGDSKVESVKERYKRHEPGTDYLKRPPGDE</sequence>
<name>A0AAD7PQF8_QUISA</name>
<dbReference type="Proteomes" id="UP001163823">
    <property type="component" value="Chromosome 6"/>
</dbReference>
<evidence type="ECO:0000313" key="3">
    <source>
        <dbReference type="Proteomes" id="UP001163823"/>
    </source>
</evidence>
<comment type="caution">
    <text evidence="2">The sequence shown here is derived from an EMBL/GenBank/DDBJ whole genome shotgun (WGS) entry which is preliminary data.</text>
</comment>
<organism evidence="2 3">
    <name type="scientific">Quillaja saponaria</name>
    <name type="common">Soap bark tree</name>
    <dbReference type="NCBI Taxonomy" id="32244"/>
    <lineage>
        <taxon>Eukaryota</taxon>
        <taxon>Viridiplantae</taxon>
        <taxon>Streptophyta</taxon>
        <taxon>Embryophyta</taxon>
        <taxon>Tracheophyta</taxon>
        <taxon>Spermatophyta</taxon>
        <taxon>Magnoliopsida</taxon>
        <taxon>eudicotyledons</taxon>
        <taxon>Gunneridae</taxon>
        <taxon>Pentapetalae</taxon>
        <taxon>rosids</taxon>
        <taxon>fabids</taxon>
        <taxon>Fabales</taxon>
        <taxon>Quillajaceae</taxon>
        <taxon>Quillaja</taxon>
    </lineage>
</organism>
<dbReference type="KEGG" id="qsa:O6P43_013661"/>
<dbReference type="EMBL" id="JARAOO010000006">
    <property type="protein sequence ID" value="KAJ7963747.1"/>
    <property type="molecule type" value="Genomic_DNA"/>
</dbReference>
<keyword evidence="3" id="KW-1185">Reference proteome</keyword>
<evidence type="ECO:0000313" key="2">
    <source>
        <dbReference type="EMBL" id="KAJ7963747.1"/>
    </source>
</evidence>
<accession>A0AAD7PQF8</accession>
<reference evidence="2" key="1">
    <citation type="journal article" date="2023" name="Science">
        <title>Elucidation of the pathway for biosynthesis of saponin adjuvants from the soapbark tree.</title>
        <authorList>
            <person name="Reed J."/>
            <person name="Orme A."/>
            <person name="El-Demerdash A."/>
            <person name="Owen C."/>
            <person name="Martin L.B.B."/>
            <person name="Misra R.C."/>
            <person name="Kikuchi S."/>
            <person name="Rejzek M."/>
            <person name="Martin A.C."/>
            <person name="Harkess A."/>
            <person name="Leebens-Mack J."/>
            <person name="Louveau T."/>
            <person name="Stephenson M.J."/>
            <person name="Osbourn A."/>
        </authorList>
    </citation>
    <scope>NUCLEOTIDE SEQUENCE</scope>
    <source>
        <strain evidence="2">S10</strain>
    </source>
</reference>
<dbReference type="AlphaFoldDB" id="A0AAD7PQF8"/>
<gene>
    <name evidence="2" type="ORF">O6P43_013661</name>
</gene>
<feature type="compositionally biased region" description="Basic and acidic residues" evidence="1">
    <location>
        <begin position="91"/>
        <end position="117"/>
    </location>
</feature>
<proteinExistence type="predicted"/>
<evidence type="ECO:0000256" key="1">
    <source>
        <dbReference type="SAM" id="MobiDB-lite"/>
    </source>
</evidence>